<proteinExistence type="predicted"/>
<dbReference type="Proteomes" id="UP000249499">
    <property type="component" value="Chromosome"/>
</dbReference>
<dbReference type="EMBL" id="CP117255">
    <property type="protein sequence ID" value="WFR96744.1"/>
    <property type="molecule type" value="Genomic_DNA"/>
</dbReference>
<protein>
    <recommendedName>
        <fullName evidence="3">DUF3606 domain-containing protein</fullName>
    </recommendedName>
</protein>
<evidence type="ECO:0000313" key="1">
    <source>
        <dbReference type="EMBL" id="WFR96744.1"/>
    </source>
</evidence>
<dbReference type="AlphaFoldDB" id="A0AAF1KWG0"/>
<accession>A0AAF1KWG0</accession>
<sequence>MTEISLASTNRKVTRGRPYSVGEFAEKYSLEAEEAERLFTKFGPSSTELDLLMAAKRRPPATDTTVDR</sequence>
<reference evidence="1 2" key="1">
    <citation type="journal article" date="2018" name="Sci. Rep.">
        <title>Rhizobium tumorigenes sp. nov., a novel plant tumorigenic bacterium isolated from cane gall tumors on thornless blackberry.</title>
        <authorList>
            <person name="Kuzmanovi N."/>
            <person name="Smalla K."/>
            <person name="Gronow S."/>
            <person name="PuBawska J."/>
        </authorList>
    </citation>
    <scope>NUCLEOTIDE SEQUENCE [LARGE SCALE GENOMIC DNA]</scope>
    <source>
        <strain evidence="1 2">1078</strain>
    </source>
</reference>
<dbReference type="RefSeq" id="WP_111215588.1">
    <property type="nucleotide sequence ID" value="NZ_CP117255.1"/>
</dbReference>
<organism evidence="1 2">
    <name type="scientific">Rhizobium tumorigenes</name>
    <dbReference type="NCBI Taxonomy" id="2041385"/>
    <lineage>
        <taxon>Bacteria</taxon>
        <taxon>Pseudomonadati</taxon>
        <taxon>Pseudomonadota</taxon>
        <taxon>Alphaproteobacteria</taxon>
        <taxon>Hyphomicrobiales</taxon>
        <taxon>Rhizobiaceae</taxon>
        <taxon>Rhizobium/Agrobacterium group</taxon>
        <taxon>Rhizobium</taxon>
    </lineage>
</organism>
<name>A0AAF1KWG0_9HYPH</name>
<keyword evidence="2" id="KW-1185">Reference proteome</keyword>
<dbReference type="KEGG" id="rtu:PR017_06390"/>
<evidence type="ECO:0008006" key="3">
    <source>
        <dbReference type="Google" id="ProtNLM"/>
    </source>
</evidence>
<gene>
    <name evidence="1" type="ORF">PR017_06390</name>
</gene>
<reference evidence="2" key="2">
    <citation type="journal article" date="2023" name="MicrobiologyOpen">
        <title>Genomics of the tumorigenes clade of the family Rhizobiaceae and description of Rhizobium rhododendri sp. nov.</title>
        <authorList>
            <person name="Kuzmanovic N."/>
            <person name="diCenzo G.C."/>
            <person name="Bunk B."/>
            <person name="Sproeer C."/>
            <person name="Fruehling A."/>
            <person name="Neumann-Schaal M."/>
            <person name="Overmann J."/>
            <person name="Smalla K."/>
        </authorList>
    </citation>
    <scope>NUCLEOTIDE SEQUENCE [LARGE SCALE GENOMIC DNA]</scope>
    <source>
        <strain evidence="2">1078</strain>
    </source>
</reference>
<evidence type="ECO:0000313" key="2">
    <source>
        <dbReference type="Proteomes" id="UP000249499"/>
    </source>
</evidence>